<proteinExistence type="predicted"/>
<protein>
    <submittedName>
        <fullName evidence="2">Uncharacterized protein</fullName>
    </submittedName>
</protein>
<feature type="region of interest" description="Disordered" evidence="1">
    <location>
        <begin position="1"/>
        <end position="47"/>
    </location>
</feature>
<comment type="caution">
    <text evidence="2">The sequence shown here is derived from an EMBL/GenBank/DDBJ whole genome shotgun (WGS) entry which is preliminary data.</text>
</comment>
<organism evidence="2 3">
    <name type="scientific">Caerostris darwini</name>
    <dbReference type="NCBI Taxonomy" id="1538125"/>
    <lineage>
        <taxon>Eukaryota</taxon>
        <taxon>Metazoa</taxon>
        <taxon>Ecdysozoa</taxon>
        <taxon>Arthropoda</taxon>
        <taxon>Chelicerata</taxon>
        <taxon>Arachnida</taxon>
        <taxon>Araneae</taxon>
        <taxon>Araneomorphae</taxon>
        <taxon>Entelegynae</taxon>
        <taxon>Araneoidea</taxon>
        <taxon>Araneidae</taxon>
        <taxon>Caerostris</taxon>
    </lineage>
</organism>
<sequence>MFQRAAPTLKGDAGFKKQGVRFDGDQPQVTPLTGSPLSPAVGGNGTEGNTISVIPKENSWLARKRVGDTSTAYRLLLSSMQVMFRDMSTFRETNLLLCFL</sequence>
<name>A0AAV4RQJ3_9ARAC</name>
<dbReference type="Proteomes" id="UP001054837">
    <property type="component" value="Unassembled WGS sequence"/>
</dbReference>
<accession>A0AAV4RQJ3</accession>
<gene>
    <name evidence="2" type="ORF">CDAR_56131</name>
</gene>
<evidence type="ECO:0000256" key="1">
    <source>
        <dbReference type="SAM" id="MobiDB-lite"/>
    </source>
</evidence>
<evidence type="ECO:0000313" key="3">
    <source>
        <dbReference type="Proteomes" id="UP001054837"/>
    </source>
</evidence>
<reference evidence="2 3" key="1">
    <citation type="submission" date="2021-06" db="EMBL/GenBank/DDBJ databases">
        <title>Caerostris darwini draft genome.</title>
        <authorList>
            <person name="Kono N."/>
            <person name="Arakawa K."/>
        </authorList>
    </citation>
    <scope>NUCLEOTIDE SEQUENCE [LARGE SCALE GENOMIC DNA]</scope>
</reference>
<dbReference type="EMBL" id="BPLQ01006518">
    <property type="protein sequence ID" value="GIY23176.1"/>
    <property type="molecule type" value="Genomic_DNA"/>
</dbReference>
<keyword evidence="3" id="KW-1185">Reference proteome</keyword>
<dbReference type="AlphaFoldDB" id="A0AAV4RQJ3"/>
<feature type="compositionally biased region" description="Polar residues" evidence="1">
    <location>
        <begin position="27"/>
        <end position="36"/>
    </location>
</feature>
<evidence type="ECO:0000313" key="2">
    <source>
        <dbReference type="EMBL" id="GIY23176.1"/>
    </source>
</evidence>